<accession>A0A7V8GMN8</accession>
<evidence type="ECO:0000256" key="1">
    <source>
        <dbReference type="SAM" id="Phobius"/>
    </source>
</evidence>
<reference evidence="2 3" key="1">
    <citation type="submission" date="2017-10" db="EMBL/GenBank/DDBJ databases">
        <title>Whole genome sequencing of Pseudoxanthomonas broegbernensis DSM 12573(T).</title>
        <authorList>
            <person name="Kumar S."/>
            <person name="Bansal K."/>
            <person name="Kaur A."/>
            <person name="Patil P."/>
            <person name="Sharma S."/>
            <person name="Patil P.B."/>
        </authorList>
    </citation>
    <scope>NUCLEOTIDE SEQUENCE [LARGE SCALE GENOMIC DNA]</scope>
    <source>
        <strain evidence="2 3">DSM 12573</strain>
    </source>
</reference>
<name>A0A7V8GMN8_9GAMM</name>
<dbReference type="EMBL" id="MWIP01000006">
    <property type="protein sequence ID" value="KAF1686521.1"/>
    <property type="molecule type" value="Genomic_DNA"/>
</dbReference>
<proteinExistence type="predicted"/>
<feature type="transmembrane region" description="Helical" evidence="1">
    <location>
        <begin position="163"/>
        <end position="182"/>
    </location>
</feature>
<organism evidence="2 3">
    <name type="scientific">Pseudoxanthomonas broegbernensis</name>
    <dbReference type="NCBI Taxonomy" id="83619"/>
    <lineage>
        <taxon>Bacteria</taxon>
        <taxon>Pseudomonadati</taxon>
        <taxon>Pseudomonadota</taxon>
        <taxon>Gammaproteobacteria</taxon>
        <taxon>Lysobacterales</taxon>
        <taxon>Lysobacteraceae</taxon>
        <taxon>Pseudoxanthomonas</taxon>
    </lineage>
</organism>
<keyword evidence="1" id="KW-1133">Transmembrane helix</keyword>
<keyword evidence="1" id="KW-0472">Membrane</keyword>
<evidence type="ECO:0008006" key="4">
    <source>
        <dbReference type="Google" id="ProtNLM"/>
    </source>
</evidence>
<protein>
    <recommendedName>
        <fullName evidence="4">Serine/threonine protein kinase</fullName>
    </recommendedName>
</protein>
<feature type="transmembrane region" description="Helical" evidence="1">
    <location>
        <begin position="127"/>
        <end position="151"/>
    </location>
</feature>
<dbReference type="Proteomes" id="UP000462066">
    <property type="component" value="Unassembled WGS sequence"/>
</dbReference>
<feature type="transmembrane region" description="Helical" evidence="1">
    <location>
        <begin position="78"/>
        <end position="106"/>
    </location>
</feature>
<keyword evidence="3" id="KW-1185">Reference proteome</keyword>
<sequence length="219" mass="23924">MDATMELDELKQAWQVLGQRLERQETIQWQLLRERKLDRLRSGLRPLAWTQALQMLLGIGLIVLGVGCWTGNTGVPGLFWSGLLVHAFGVAHAALAGITLGLLGTIDYAAPVLRIQKQLSRLRGFHVFNAAVCGAPWWIMWLPVVVAFAGFGTRGQPGPTPGWVAISLAIGVAGLLATYALAWRAHRRARSRNAAGPFDNAGVERARALLGEIAEFERE</sequence>
<dbReference type="AlphaFoldDB" id="A0A7V8GMN8"/>
<dbReference type="RefSeq" id="WP_162310993.1">
    <property type="nucleotide sequence ID" value="NZ_JACHGU010000002.1"/>
</dbReference>
<feature type="transmembrane region" description="Helical" evidence="1">
    <location>
        <begin position="46"/>
        <end position="66"/>
    </location>
</feature>
<evidence type="ECO:0000313" key="2">
    <source>
        <dbReference type="EMBL" id="KAF1686521.1"/>
    </source>
</evidence>
<keyword evidence="1" id="KW-0812">Transmembrane</keyword>
<evidence type="ECO:0000313" key="3">
    <source>
        <dbReference type="Proteomes" id="UP000462066"/>
    </source>
</evidence>
<gene>
    <name evidence="2" type="ORF">B1992_08215</name>
</gene>
<comment type="caution">
    <text evidence="2">The sequence shown here is derived from an EMBL/GenBank/DDBJ whole genome shotgun (WGS) entry which is preliminary data.</text>
</comment>